<keyword evidence="6" id="KW-1185">Reference proteome</keyword>
<protein>
    <submittedName>
        <fullName evidence="5">ArsR/SmtB family transcription factor</fullName>
    </submittedName>
</protein>
<evidence type="ECO:0000256" key="3">
    <source>
        <dbReference type="ARBA" id="ARBA00023163"/>
    </source>
</evidence>
<name>A0ABV7R7H9_9RHOB</name>
<dbReference type="Proteomes" id="UP001595721">
    <property type="component" value="Unassembled WGS sequence"/>
</dbReference>
<keyword evidence="3" id="KW-0804">Transcription</keyword>
<evidence type="ECO:0000313" key="5">
    <source>
        <dbReference type="EMBL" id="MFC3529973.1"/>
    </source>
</evidence>
<dbReference type="SUPFAM" id="SSF46785">
    <property type="entry name" value="Winged helix' DNA-binding domain"/>
    <property type="match status" value="1"/>
</dbReference>
<dbReference type="CDD" id="cd00090">
    <property type="entry name" value="HTH_ARSR"/>
    <property type="match status" value="1"/>
</dbReference>
<dbReference type="InterPro" id="IPR001845">
    <property type="entry name" value="HTH_ArsR_DNA-bd_dom"/>
</dbReference>
<organism evidence="5 6">
    <name type="scientific">Paracoccus mangrovi</name>
    <dbReference type="NCBI Taxonomy" id="1715645"/>
    <lineage>
        <taxon>Bacteria</taxon>
        <taxon>Pseudomonadati</taxon>
        <taxon>Pseudomonadota</taxon>
        <taxon>Alphaproteobacteria</taxon>
        <taxon>Rhodobacterales</taxon>
        <taxon>Paracoccaceae</taxon>
        <taxon>Paracoccus</taxon>
    </lineage>
</organism>
<evidence type="ECO:0000313" key="6">
    <source>
        <dbReference type="Proteomes" id="UP001595721"/>
    </source>
</evidence>
<dbReference type="PANTHER" id="PTHR43132:SF6">
    <property type="entry name" value="HTH-TYPE TRANSCRIPTIONAL REPRESSOR CZRA"/>
    <property type="match status" value="1"/>
</dbReference>
<dbReference type="EMBL" id="JBHRXJ010000017">
    <property type="protein sequence ID" value="MFC3529973.1"/>
    <property type="molecule type" value="Genomic_DNA"/>
</dbReference>
<dbReference type="SMART" id="SM00418">
    <property type="entry name" value="HTH_ARSR"/>
    <property type="match status" value="1"/>
</dbReference>
<reference evidence="6" key="1">
    <citation type="journal article" date="2019" name="Int. J. Syst. Evol. Microbiol.">
        <title>The Global Catalogue of Microorganisms (GCM) 10K type strain sequencing project: providing services to taxonomists for standard genome sequencing and annotation.</title>
        <authorList>
            <consortium name="The Broad Institute Genomics Platform"/>
            <consortium name="The Broad Institute Genome Sequencing Center for Infectious Disease"/>
            <person name="Wu L."/>
            <person name="Ma J."/>
        </authorList>
    </citation>
    <scope>NUCLEOTIDE SEQUENCE [LARGE SCALE GENOMIC DNA]</scope>
    <source>
        <strain evidence="6">KCTC 42899</strain>
    </source>
</reference>
<evidence type="ECO:0000259" key="4">
    <source>
        <dbReference type="PROSITE" id="PS50987"/>
    </source>
</evidence>
<accession>A0ABV7R7H9</accession>
<dbReference type="InterPro" id="IPR051011">
    <property type="entry name" value="Metal_resp_trans_reg"/>
</dbReference>
<gene>
    <name evidence="5" type="ORF">ACFOMH_17495</name>
</gene>
<dbReference type="InterPro" id="IPR036388">
    <property type="entry name" value="WH-like_DNA-bd_sf"/>
</dbReference>
<dbReference type="Pfam" id="PF01022">
    <property type="entry name" value="HTH_5"/>
    <property type="match status" value="1"/>
</dbReference>
<dbReference type="InterPro" id="IPR011991">
    <property type="entry name" value="ArsR-like_HTH"/>
</dbReference>
<proteinExistence type="predicted"/>
<sequence length="114" mass="12927">MNTAEAPSSQELNFLAETFRLLGDPSRLKILLHCEDGPKSVTDISEALELSQSLVSHHLRLLRGARLVTRVRHSKQMFYEVTDRHVGDVLLDMLSHAREERESDPQIDGIARHS</sequence>
<keyword evidence="2" id="KW-0238">DNA-binding</keyword>
<dbReference type="RefSeq" id="WP_272019972.1">
    <property type="nucleotide sequence ID" value="NZ_JBHRXJ010000017.1"/>
</dbReference>
<dbReference type="PROSITE" id="PS50987">
    <property type="entry name" value="HTH_ARSR_2"/>
    <property type="match status" value="1"/>
</dbReference>
<dbReference type="PRINTS" id="PR00778">
    <property type="entry name" value="HTHARSR"/>
</dbReference>
<evidence type="ECO:0000256" key="2">
    <source>
        <dbReference type="ARBA" id="ARBA00023125"/>
    </source>
</evidence>
<dbReference type="NCBIfam" id="NF033788">
    <property type="entry name" value="HTH_metalloreg"/>
    <property type="match status" value="1"/>
</dbReference>
<keyword evidence="1" id="KW-0805">Transcription regulation</keyword>
<dbReference type="InterPro" id="IPR036390">
    <property type="entry name" value="WH_DNA-bd_sf"/>
</dbReference>
<dbReference type="PANTHER" id="PTHR43132">
    <property type="entry name" value="ARSENICAL RESISTANCE OPERON REPRESSOR ARSR-RELATED"/>
    <property type="match status" value="1"/>
</dbReference>
<dbReference type="Gene3D" id="1.10.10.10">
    <property type="entry name" value="Winged helix-like DNA-binding domain superfamily/Winged helix DNA-binding domain"/>
    <property type="match status" value="1"/>
</dbReference>
<feature type="domain" description="HTH arsR-type" evidence="4">
    <location>
        <begin position="7"/>
        <end position="101"/>
    </location>
</feature>
<evidence type="ECO:0000256" key="1">
    <source>
        <dbReference type="ARBA" id="ARBA00023015"/>
    </source>
</evidence>
<comment type="caution">
    <text evidence="5">The sequence shown here is derived from an EMBL/GenBank/DDBJ whole genome shotgun (WGS) entry which is preliminary data.</text>
</comment>